<evidence type="ECO:0000256" key="7">
    <source>
        <dbReference type="ARBA" id="ARBA00023065"/>
    </source>
</evidence>
<evidence type="ECO:0000256" key="1">
    <source>
        <dbReference type="ARBA" id="ARBA00004141"/>
    </source>
</evidence>
<feature type="transmembrane region" description="Helical" evidence="10">
    <location>
        <begin position="625"/>
        <end position="649"/>
    </location>
</feature>
<feature type="compositionally biased region" description="Basic and acidic residues" evidence="9">
    <location>
        <begin position="476"/>
        <end position="517"/>
    </location>
</feature>
<feature type="transmembrane region" description="Helical" evidence="10">
    <location>
        <begin position="299"/>
        <end position="320"/>
    </location>
</feature>
<evidence type="ECO:0000259" key="11">
    <source>
        <dbReference type="Pfam" id="PF00999"/>
    </source>
</evidence>
<feature type="transmembrane region" description="Helical" evidence="10">
    <location>
        <begin position="187"/>
        <end position="216"/>
    </location>
</feature>
<feature type="compositionally biased region" description="Low complexity" evidence="9">
    <location>
        <begin position="18"/>
        <end position="62"/>
    </location>
</feature>
<evidence type="ECO:0000256" key="6">
    <source>
        <dbReference type="ARBA" id="ARBA00022989"/>
    </source>
</evidence>
<feature type="compositionally biased region" description="Low complexity" evidence="9">
    <location>
        <begin position="452"/>
        <end position="464"/>
    </location>
</feature>
<feature type="transmembrane region" description="Helical" evidence="10">
    <location>
        <begin position="598"/>
        <end position="619"/>
    </location>
</feature>
<keyword evidence="3" id="KW-0050">Antiport</keyword>
<comment type="subcellular location">
    <subcellularLocation>
        <location evidence="1">Membrane</location>
        <topology evidence="1">Multi-pass membrane protein</topology>
    </subcellularLocation>
</comment>
<feature type="compositionally biased region" description="Gly residues" evidence="9">
    <location>
        <begin position="63"/>
        <end position="72"/>
    </location>
</feature>
<keyword evidence="4 10" id="KW-0812">Transmembrane</keyword>
<reference evidence="13" key="1">
    <citation type="journal article" date="2016" name="Nat. Commun.">
        <title>The Gonium pectorale genome demonstrates co-option of cell cycle regulation during the evolution of multicellularity.</title>
        <authorList>
            <person name="Hanschen E.R."/>
            <person name="Marriage T.N."/>
            <person name="Ferris P.J."/>
            <person name="Hamaji T."/>
            <person name="Toyoda A."/>
            <person name="Fujiyama A."/>
            <person name="Neme R."/>
            <person name="Noguchi H."/>
            <person name="Minakuchi Y."/>
            <person name="Suzuki M."/>
            <person name="Kawai-Toyooka H."/>
            <person name="Smith D.R."/>
            <person name="Sparks H."/>
            <person name="Anderson J."/>
            <person name="Bakaric R."/>
            <person name="Luria V."/>
            <person name="Karger A."/>
            <person name="Kirschner M.W."/>
            <person name="Durand P.M."/>
            <person name="Michod R.E."/>
            <person name="Nozaki H."/>
            <person name="Olson B.J."/>
        </authorList>
    </citation>
    <scope>NUCLEOTIDE SEQUENCE [LARGE SCALE GENOMIC DNA]</scope>
    <source>
        <strain evidence="13">NIES-2863</strain>
    </source>
</reference>
<keyword evidence="7" id="KW-0406">Ion transport</keyword>
<evidence type="ECO:0000313" key="13">
    <source>
        <dbReference type="Proteomes" id="UP000075714"/>
    </source>
</evidence>
<dbReference type="PANTHER" id="PTHR16254">
    <property type="entry name" value="POTASSIUM/PROTON ANTIPORTER-RELATED"/>
    <property type="match status" value="1"/>
</dbReference>
<sequence length="688" mass="70066">MDTGDAKLETVVRITAGKAATAQPTATTNDTSTATDSTDGHAAGATTTGTARAADSGNSTAAGDGGAAGAGTGAPEVESGGVDRIIDSQDNEFVLSKPSESVASLTLDQQLIQDLAVLLVSAAVFGSAFEAVGQPVINGYLIGGAVVGPGGLNWIKELVQVESLAQLGVQVLLFGLGLELSLSKLRAVWGVAVLGGSLQIVLLAVIGGLVAAAAGAPPSQGIFVGALLSMSSTAVVVKCLEMMRSGSTAYGQITVGTLLLQDCMVGLMFALLPVFKGGVTMPPSGLAADTDAAEAKGRVVLMILTVLLKLSMALAAALALAKTILPPLLRLMQRQASRELIQLSLVAFCCGISCVSHVMGLSSELGAFVAGVMVSVAFGPGPHPHHHHLAAAASAAGGGTAAGGGGGSLGMPSMGSMALMAGIGPPPKEVKMSGGGAPVTHGSGSSGGGGSSTTARGGSHASAAMEGPELRSIAIKTKDSDGETEREALLEREREKERDREREREREREHREREHGRERHHRAREVAGAHAAYYSIESARNVLVALFMASIGLIMSPRFLLDHLGVMTVGVGLVVLVKGALVAAVVRGFSVGLRTSLAVGFSMGHVGEFAFVLLSHAVQDGILPLQVYMLLLGVTALSLLTTPFVVLLAMHWILPKDPHGLPCPSPLPQLQTPGNGPFSGVSRRALGP</sequence>
<accession>A0A150GJ84</accession>
<evidence type="ECO:0000256" key="5">
    <source>
        <dbReference type="ARBA" id="ARBA00022729"/>
    </source>
</evidence>
<feature type="domain" description="Cation/H+ exchanger transmembrane" evidence="11">
    <location>
        <begin position="532"/>
        <end position="645"/>
    </location>
</feature>
<organism evidence="12 13">
    <name type="scientific">Gonium pectorale</name>
    <name type="common">Green alga</name>
    <dbReference type="NCBI Taxonomy" id="33097"/>
    <lineage>
        <taxon>Eukaryota</taxon>
        <taxon>Viridiplantae</taxon>
        <taxon>Chlorophyta</taxon>
        <taxon>core chlorophytes</taxon>
        <taxon>Chlorophyceae</taxon>
        <taxon>CS clade</taxon>
        <taxon>Chlamydomonadales</taxon>
        <taxon>Volvocaceae</taxon>
        <taxon>Gonium</taxon>
    </lineage>
</organism>
<dbReference type="Pfam" id="PF00999">
    <property type="entry name" value="Na_H_Exchanger"/>
    <property type="match status" value="2"/>
</dbReference>
<feature type="region of interest" description="Disordered" evidence="9">
    <location>
        <begin position="18"/>
        <end position="80"/>
    </location>
</feature>
<evidence type="ECO:0000256" key="8">
    <source>
        <dbReference type="ARBA" id="ARBA00023136"/>
    </source>
</evidence>
<dbReference type="OrthoDB" id="1654420at2759"/>
<dbReference type="PANTHER" id="PTHR16254:SF14">
    <property type="entry name" value="TRANSMEMBRANE AND COILED-COIL DOMAIN-CONTAINING PROTEIN 3"/>
    <property type="match status" value="1"/>
</dbReference>
<evidence type="ECO:0000256" key="4">
    <source>
        <dbReference type="ARBA" id="ARBA00022692"/>
    </source>
</evidence>
<name>A0A150GJ84_GONPE</name>
<feature type="transmembrane region" description="Helical" evidence="10">
    <location>
        <begin position="253"/>
        <end position="275"/>
    </location>
</feature>
<protein>
    <recommendedName>
        <fullName evidence="11">Cation/H+ exchanger transmembrane domain-containing protein</fullName>
    </recommendedName>
</protein>
<keyword evidence="5" id="KW-0732">Signal</keyword>
<keyword evidence="2" id="KW-0813">Transport</keyword>
<evidence type="ECO:0000256" key="10">
    <source>
        <dbReference type="SAM" id="Phobius"/>
    </source>
</evidence>
<dbReference type="InterPro" id="IPR045158">
    <property type="entry name" value="KEA4/5/6-like"/>
</dbReference>
<evidence type="ECO:0000256" key="2">
    <source>
        <dbReference type="ARBA" id="ARBA00022448"/>
    </source>
</evidence>
<dbReference type="Gene3D" id="1.20.1530.20">
    <property type="match status" value="2"/>
</dbReference>
<proteinExistence type="predicted"/>
<dbReference type="EMBL" id="LSYV01000020">
    <property type="protein sequence ID" value="KXZ49834.1"/>
    <property type="molecule type" value="Genomic_DNA"/>
</dbReference>
<feature type="transmembrane region" description="Helical" evidence="10">
    <location>
        <begin position="566"/>
        <end position="586"/>
    </location>
</feature>
<keyword evidence="6 10" id="KW-1133">Transmembrane helix</keyword>
<feature type="transmembrane region" description="Helical" evidence="10">
    <location>
        <begin position="222"/>
        <end position="241"/>
    </location>
</feature>
<feature type="transmembrane region" description="Helical" evidence="10">
    <location>
        <begin position="340"/>
        <end position="359"/>
    </location>
</feature>
<dbReference type="InterPro" id="IPR038770">
    <property type="entry name" value="Na+/solute_symporter_sf"/>
</dbReference>
<dbReference type="InterPro" id="IPR006153">
    <property type="entry name" value="Cation/H_exchanger_TM"/>
</dbReference>
<evidence type="ECO:0000313" key="12">
    <source>
        <dbReference type="EMBL" id="KXZ49834.1"/>
    </source>
</evidence>
<dbReference type="GO" id="GO:0015386">
    <property type="term" value="F:potassium:proton antiporter activity"/>
    <property type="evidence" value="ECO:0007669"/>
    <property type="project" value="InterPro"/>
</dbReference>
<keyword evidence="13" id="KW-1185">Reference proteome</keyword>
<feature type="transmembrane region" description="Helical" evidence="10">
    <location>
        <begin position="542"/>
        <end position="560"/>
    </location>
</feature>
<comment type="caution">
    <text evidence="12">The sequence shown here is derived from an EMBL/GenBank/DDBJ whole genome shotgun (WGS) entry which is preliminary data.</text>
</comment>
<dbReference type="AlphaFoldDB" id="A0A150GJ84"/>
<feature type="domain" description="Cation/H+ exchanger transmembrane" evidence="11">
    <location>
        <begin position="121"/>
        <end position="378"/>
    </location>
</feature>
<feature type="region of interest" description="Disordered" evidence="9">
    <location>
        <begin position="421"/>
        <end position="522"/>
    </location>
</feature>
<gene>
    <name evidence="12" type="ORF">GPECTOR_19g285</name>
</gene>
<dbReference type="Proteomes" id="UP000075714">
    <property type="component" value="Unassembled WGS sequence"/>
</dbReference>
<feature type="region of interest" description="Disordered" evidence="9">
    <location>
        <begin position="664"/>
        <end position="688"/>
    </location>
</feature>
<evidence type="ECO:0000256" key="9">
    <source>
        <dbReference type="SAM" id="MobiDB-lite"/>
    </source>
</evidence>
<keyword evidence="8 10" id="KW-0472">Membrane</keyword>
<dbReference type="GO" id="GO:0016020">
    <property type="term" value="C:membrane"/>
    <property type="evidence" value="ECO:0007669"/>
    <property type="project" value="UniProtKB-SubCell"/>
</dbReference>
<evidence type="ECO:0000256" key="3">
    <source>
        <dbReference type="ARBA" id="ARBA00022449"/>
    </source>
</evidence>